<reference evidence="1 2" key="1">
    <citation type="journal article" date="2016" name="Sci. Rep.">
        <title>Complete genome sequence and transcriptomic analysis of a novel marine strain Bacillus weihaiensis reveals the mechanism of brown algae degradation.</title>
        <authorList>
            <person name="Zhu Y."/>
            <person name="Chen P."/>
            <person name="Bao Y."/>
            <person name="Men Y."/>
            <person name="Zeng Y."/>
            <person name="Yang J."/>
            <person name="Sun J."/>
            <person name="Sun Y."/>
        </authorList>
    </citation>
    <scope>NUCLEOTIDE SEQUENCE [LARGE SCALE GENOMIC DNA]</scope>
    <source>
        <strain evidence="1 2">Alg07</strain>
    </source>
</reference>
<dbReference type="STRING" id="1547283.A9C19_09435"/>
<dbReference type="AlphaFoldDB" id="A0A1L3MRG1"/>
<accession>A0A1L3MRG1</accession>
<evidence type="ECO:0000313" key="2">
    <source>
        <dbReference type="Proteomes" id="UP000181936"/>
    </source>
</evidence>
<dbReference type="RefSeq" id="WP_072579748.1">
    <property type="nucleotide sequence ID" value="NZ_CP016020.1"/>
</dbReference>
<protein>
    <recommendedName>
        <fullName evidence="3">DUF4901 domain-containing protein</fullName>
    </recommendedName>
</protein>
<sequence length="480" mass="54634">MKKLVEKLTPFIKGSPVLKLIEGDFTYELIDNETGEIYGFVTLDDGKFVNYEINATEDFEEIEMVKNAHPLSIDKILEVAQSFVDSFIEADVHFSMLNEWSSNHFMVTYEERDPKLGILIPHTGCTLHFTKDGLLTNANIGTTDFTLEYPEVIVTSDEAKSLLRKSNYVQLSFTVNGLHDEEMIDPNVDLVYRSNHNIMGVDVNGKLDFATNFIGIDDRPVEKLQPITVTTSLEELLGIESYMEKKAGEEETSIWVDSSLPFDEENPEPLLTLSSNDTGYYFTSFLPYTEQEGAQKLSLETLTNKACELVELLEGNIHSKYVLEKPIVEEEEVGELFDNEDIEDEFMNDDLFPLYEPTQSFTFYRVHGDIIVELIEAHVQVGLYTGLIKECSVTKLPAEKEVKLQELLDMKRISLEEAEEIYFQDLEMKLARNVKCYDNPAIYTLAYLVDFPKTSAHIERINALTGEVSYVETGILKEGI</sequence>
<proteinExistence type="predicted"/>
<gene>
    <name evidence="1" type="ORF">A9C19_09435</name>
</gene>
<keyword evidence="2" id="KW-1185">Reference proteome</keyword>
<name>A0A1L3MRG1_9BACI</name>
<evidence type="ECO:0008006" key="3">
    <source>
        <dbReference type="Google" id="ProtNLM"/>
    </source>
</evidence>
<organism evidence="1 2">
    <name type="scientific">Bacillus weihaiensis</name>
    <dbReference type="NCBI Taxonomy" id="1547283"/>
    <lineage>
        <taxon>Bacteria</taxon>
        <taxon>Bacillati</taxon>
        <taxon>Bacillota</taxon>
        <taxon>Bacilli</taxon>
        <taxon>Bacillales</taxon>
        <taxon>Bacillaceae</taxon>
        <taxon>Bacillus</taxon>
    </lineage>
</organism>
<dbReference type="EMBL" id="CP016020">
    <property type="protein sequence ID" value="APH04955.1"/>
    <property type="molecule type" value="Genomic_DNA"/>
</dbReference>
<dbReference type="OrthoDB" id="2445738at2"/>
<dbReference type="Proteomes" id="UP000181936">
    <property type="component" value="Chromosome"/>
</dbReference>
<evidence type="ECO:0000313" key="1">
    <source>
        <dbReference type="EMBL" id="APH04955.1"/>
    </source>
</evidence>
<dbReference type="KEGG" id="bwh:A9C19_09435"/>